<organism evidence="5 6">
    <name type="scientific">Nicoliella lavandulae</name>
    <dbReference type="NCBI Taxonomy" id="3082954"/>
    <lineage>
        <taxon>Bacteria</taxon>
        <taxon>Bacillati</taxon>
        <taxon>Bacillota</taxon>
        <taxon>Bacilli</taxon>
        <taxon>Lactobacillales</taxon>
        <taxon>Lactobacillaceae</taxon>
        <taxon>Nicoliella</taxon>
    </lineage>
</organism>
<gene>
    <name evidence="5" type="ORF">R4146_05095</name>
</gene>
<keyword evidence="4" id="KW-0460">Magnesium</keyword>
<dbReference type="NCBIfam" id="TIGR02727">
    <property type="entry name" value="MTHFS_bact"/>
    <property type="match status" value="1"/>
</dbReference>
<keyword evidence="4" id="KW-0479">Metal-binding</keyword>
<dbReference type="SUPFAM" id="SSF100950">
    <property type="entry name" value="NagB/RpiA/CoA transferase-like"/>
    <property type="match status" value="1"/>
</dbReference>
<comment type="cofactor">
    <cofactor evidence="4">
        <name>Mg(2+)</name>
        <dbReference type="ChEBI" id="CHEBI:18420"/>
    </cofactor>
</comment>
<sequence length="174" mass="19350">MNKKILRNQIINELKLSKHLDQHLYQQLFAHPDWQAADTVAITLSSAIELDTAPLISAAHAAHKQVVVPRTLPGFQMEFVVYDNDTQLAQTKFGIMEPQNGTVVPKTAIDLIIVPGLCFATQTNDRLGFGGGFYDRYLADYQGHTISLALPAQLCATPNWDVDKYDIKVQTIIS</sequence>
<dbReference type="PANTHER" id="PTHR23407:SF1">
    <property type="entry name" value="5-FORMYLTETRAHYDROFOLATE CYCLO-LIGASE"/>
    <property type="match status" value="1"/>
</dbReference>
<dbReference type="EMBL" id="JAWMWH010000001">
    <property type="protein sequence ID" value="MEJ6400533.1"/>
    <property type="molecule type" value="Genomic_DNA"/>
</dbReference>
<proteinExistence type="inferred from homology"/>
<dbReference type="InterPro" id="IPR037171">
    <property type="entry name" value="NagB/RpiA_transferase-like"/>
</dbReference>
<protein>
    <recommendedName>
        <fullName evidence="4">5-formyltetrahydrofolate cyclo-ligase</fullName>
        <ecNumber evidence="4">6.3.3.2</ecNumber>
    </recommendedName>
</protein>
<evidence type="ECO:0000256" key="4">
    <source>
        <dbReference type="RuleBase" id="RU361279"/>
    </source>
</evidence>
<dbReference type="GO" id="GO:0030272">
    <property type="term" value="F:5-formyltetrahydrofolate cyclo-ligase activity"/>
    <property type="evidence" value="ECO:0007669"/>
    <property type="project" value="UniProtKB-EC"/>
</dbReference>
<evidence type="ECO:0000313" key="6">
    <source>
        <dbReference type="Proteomes" id="UP001370590"/>
    </source>
</evidence>
<name>A0ABU8SKV4_9LACO</name>
<keyword evidence="5" id="KW-0436">Ligase</keyword>
<dbReference type="InterPro" id="IPR002698">
    <property type="entry name" value="FTHF_cligase"/>
</dbReference>
<dbReference type="Proteomes" id="UP001370590">
    <property type="component" value="Unassembled WGS sequence"/>
</dbReference>
<keyword evidence="2 4" id="KW-0547">Nucleotide-binding</keyword>
<dbReference type="EC" id="6.3.3.2" evidence="4"/>
<keyword evidence="6" id="KW-1185">Reference proteome</keyword>
<evidence type="ECO:0000256" key="1">
    <source>
        <dbReference type="ARBA" id="ARBA00010638"/>
    </source>
</evidence>
<evidence type="ECO:0000313" key="5">
    <source>
        <dbReference type="EMBL" id="MEJ6400533.1"/>
    </source>
</evidence>
<dbReference type="PIRSF" id="PIRSF006806">
    <property type="entry name" value="FTHF_cligase"/>
    <property type="match status" value="1"/>
</dbReference>
<comment type="similarity">
    <text evidence="1 4">Belongs to the 5-formyltetrahydrofolate cyclo-ligase family.</text>
</comment>
<reference evidence="5 6" key="1">
    <citation type="submission" date="2023-10" db="EMBL/GenBank/DDBJ databases">
        <title>Nicoliella lavandulae sp. nov. isolated from Lavandula angustifolia flowers.</title>
        <authorList>
            <person name="Alcantara C."/>
            <person name="Zuniga M."/>
            <person name="Landete J.M."/>
            <person name="Monedero V."/>
        </authorList>
    </citation>
    <scope>NUCLEOTIDE SEQUENCE [LARGE SCALE GENOMIC DNA]</scope>
    <source>
        <strain evidence="5 6">Es01</strain>
    </source>
</reference>
<accession>A0ABU8SKV4</accession>
<dbReference type="PANTHER" id="PTHR23407">
    <property type="entry name" value="ATPASE INHIBITOR/5-FORMYLTETRAHYDROFOLATE CYCLO-LIGASE"/>
    <property type="match status" value="1"/>
</dbReference>
<dbReference type="Gene3D" id="3.40.50.10420">
    <property type="entry name" value="NagB/RpiA/CoA transferase-like"/>
    <property type="match status" value="1"/>
</dbReference>
<dbReference type="Pfam" id="PF01812">
    <property type="entry name" value="5-FTHF_cyc-lig"/>
    <property type="match status" value="1"/>
</dbReference>
<evidence type="ECO:0000256" key="3">
    <source>
        <dbReference type="ARBA" id="ARBA00022840"/>
    </source>
</evidence>
<dbReference type="RefSeq" id="WP_339960339.1">
    <property type="nucleotide sequence ID" value="NZ_JAWMWH010000001.1"/>
</dbReference>
<comment type="catalytic activity">
    <reaction evidence="4">
        <text>(6S)-5-formyl-5,6,7,8-tetrahydrofolate + ATP = (6R)-5,10-methenyltetrahydrofolate + ADP + phosphate</text>
        <dbReference type="Rhea" id="RHEA:10488"/>
        <dbReference type="ChEBI" id="CHEBI:30616"/>
        <dbReference type="ChEBI" id="CHEBI:43474"/>
        <dbReference type="ChEBI" id="CHEBI:57455"/>
        <dbReference type="ChEBI" id="CHEBI:57457"/>
        <dbReference type="ChEBI" id="CHEBI:456216"/>
        <dbReference type="EC" id="6.3.3.2"/>
    </reaction>
</comment>
<evidence type="ECO:0000256" key="2">
    <source>
        <dbReference type="ARBA" id="ARBA00022741"/>
    </source>
</evidence>
<keyword evidence="3 4" id="KW-0067">ATP-binding</keyword>
<dbReference type="InterPro" id="IPR024185">
    <property type="entry name" value="FTHF_cligase-like_sf"/>
</dbReference>
<comment type="caution">
    <text evidence="5">The sequence shown here is derived from an EMBL/GenBank/DDBJ whole genome shotgun (WGS) entry which is preliminary data.</text>
</comment>